<evidence type="ECO:0000313" key="3">
    <source>
        <dbReference type="Proteomes" id="UP000580474"/>
    </source>
</evidence>
<evidence type="ECO:0000256" key="1">
    <source>
        <dbReference type="SAM" id="MobiDB-lite"/>
    </source>
</evidence>
<dbReference type="EMBL" id="JACHIV010000001">
    <property type="protein sequence ID" value="MBB5070920.1"/>
    <property type="molecule type" value="Genomic_DNA"/>
</dbReference>
<name>A0A840NG93_9PSEU</name>
<feature type="region of interest" description="Disordered" evidence="1">
    <location>
        <begin position="34"/>
        <end position="72"/>
    </location>
</feature>
<keyword evidence="3" id="KW-1185">Reference proteome</keyword>
<protein>
    <submittedName>
        <fullName evidence="2">Uncharacterized protein</fullName>
    </submittedName>
</protein>
<reference evidence="2 3" key="1">
    <citation type="submission" date="2020-08" db="EMBL/GenBank/DDBJ databases">
        <title>Sequencing the genomes of 1000 actinobacteria strains.</title>
        <authorList>
            <person name="Klenk H.-P."/>
        </authorList>
    </citation>
    <scope>NUCLEOTIDE SEQUENCE [LARGE SCALE GENOMIC DNA]</scope>
    <source>
        <strain evidence="2 3">DSM 45582</strain>
    </source>
</reference>
<organism evidence="2 3">
    <name type="scientific">Saccharopolyspora gloriosae</name>
    <dbReference type="NCBI Taxonomy" id="455344"/>
    <lineage>
        <taxon>Bacteria</taxon>
        <taxon>Bacillati</taxon>
        <taxon>Actinomycetota</taxon>
        <taxon>Actinomycetes</taxon>
        <taxon>Pseudonocardiales</taxon>
        <taxon>Pseudonocardiaceae</taxon>
        <taxon>Saccharopolyspora</taxon>
    </lineage>
</organism>
<proteinExistence type="predicted"/>
<dbReference type="RefSeq" id="WP_184480862.1">
    <property type="nucleotide sequence ID" value="NZ_JACHIV010000001.1"/>
</dbReference>
<dbReference type="Proteomes" id="UP000580474">
    <property type="component" value="Unassembled WGS sequence"/>
</dbReference>
<dbReference type="AlphaFoldDB" id="A0A840NG93"/>
<gene>
    <name evidence="2" type="ORF">BJ969_004008</name>
</gene>
<comment type="caution">
    <text evidence="2">The sequence shown here is derived from an EMBL/GenBank/DDBJ whole genome shotgun (WGS) entry which is preliminary data.</text>
</comment>
<evidence type="ECO:0000313" key="2">
    <source>
        <dbReference type="EMBL" id="MBB5070920.1"/>
    </source>
</evidence>
<sequence length="72" mass="7301">MQIHCSLRLATRTVVAAFLAGAVLGGTFTGYSLGAAQPPPPAARDSSAEPDQDLALRDHIIGGTNDSAGPAR</sequence>
<accession>A0A840NG93</accession>